<dbReference type="InterPro" id="IPR010996">
    <property type="entry name" value="HHH_MUS81"/>
</dbReference>
<evidence type="ECO:0000259" key="23">
    <source>
        <dbReference type="SMART" id="SM00278"/>
    </source>
</evidence>
<evidence type="ECO:0000256" key="20">
    <source>
        <dbReference type="ARBA" id="ARBA00045548"/>
    </source>
</evidence>
<keyword evidence="13" id="KW-0239">DNA-directed DNA polymerase</keyword>
<dbReference type="CDD" id="cd00141">
    <property type="entry name" value="NT_POLXc"/>
    <property type="match status" value="1"/>
</dbReference>
<feature type="domain" description="Helix-hairpin-helix DNA-binding motif class 1" evidence="23">
    <location>
        <begin position="126"/>
        <end position="145"/>
    </location>
</feature>
<dbReference type="InterPro" id="IPR022311">
    <property type="entry name" value="PolX-like"/>
</dbReference>
<dbReference type="Gene3D" id="1.10.150.110">
    <property type="entry name" value="DNA polymerase beta, N-terminal domain-like"/>
    <property type="match status" value="1"/>
</dbReference>
<evidence type="ECO:0000256" key="4">
    <source>
        <dbReference type="ARBA" id="ARBA00012720"/>
    </source>
</evidence>
<dbReference type="Pfam" id="PF14716">
    <property type="entry name" value="HHH_8"/>
    <property type="match status" value="1"/>
</dbReference>
<keyword evidence="26" id="KW-0269">Exonuclease</keyword>
<dbReference type="SUPFAM" id="SSF158702">
    <property type="entry name" value="Sec63 N-terminal domain-like"/>
    <property type="match status" value="1"/>
</dbReference>
<dbReference type="EMBL" id="JACHVB010000044">
    <property type="protein sequence ID" value="MBC2595603.1"/>
    <property type="molecule type" value="Genomic_DNA"/>
</dbReference>
<evidence type="ECO:0000256" key="6">
    <source>
        <dbReference type="ARBA" id="ARBA00022481"/>
    </source>
</evidence>
<feature type="domain" description="Helix-hairpin-helix DNA-binding motif class 1" evidence="23">
    <location>
        <begin position="91"/>
        <end position="110"/>
    </location>
</feature>
<dbReference type="SMART" id="SM00481">
    <property type="entry name" value="POLIIIAc"/>
    <property type="match status" value="1"/>
</dbReference>
<keyword evidence="12" id="KW-0832">Ubl conjugation</keyword>
<dbReference type="PIRSF" id="PIRSF005047">
    <property type="entry name" value="UCP005047_YshC"/>
    <property type="match status" value="1"/>
</dbReference>
<dbReference type="GO" id="GO:0003677">
    <property type="term" value="F:DNA binding"/>
    <property type="evidence" value="ECO:0007669"/>
    <property type="project" value="InterPro"/>
</dbReference>
<evidence type="ECO:0000256" key="11">
    <source>
        <dbReference type="ARBA" id="ARBA00022763"/>
    </source>
</evidence>
<comment type="catalytic activity">
    <reaction evidence="21">
        <text>DNA(n) + a 2'-deoxyribonucleoside 5'-triphosphate = DNA(n+1) + diphosphate</text>
        <dbReference type="Rhea" id="RHEA:22508"/>
        <dbReference type="Rhea" id="RHEA-COMP:17339"/>
        <dbReference type="Rhea" id="RHEA-COMP:17340"/>
        <dbReference type="ChEBI" id="CHEBI:33019"/>
        <dbReference type="ChEBI" id="CHEBI:61560"/>
        <dbReference type="ChEBI" id="CHEBI:173112"/>
        <dbReference type="EC" id="2.7.7.7"/>
    </reaction>
</comment>
<comment type="caution">
    <text evidence="26">The sequence shown here is derived from an EMBL/GenBank/DDBJ whole genome shotgun (WGS) entry which is preliminary data.</text>
</comment>
<evidence type="ECO:0000256" key="7">
    <source>
        <dbReference type="ARBA" id="ARBA00022634"/>
    </source>
</evidence>
<evidence type="ECO:0000256" key="16">
    <source>
        <dbReference type="ARBA" id="ARBA00035717"/>
    </source>
</evidence>
<evidence type="ECO:0000259" key="25">
    <source>
        <dbReference type="SMART" id="SM00483"/>
    </source>
</evidence>
<dbReference type="Gene3D" id="3.20.20.140">
    <property type="entry name" value="Metal-dependent hydrolases"/>
    <property type="match status" value="1"/>
</dbReference>
<sequence length="585" mass="64416">MDKADIVEVLEAIAELLELKGENAFKVRAYQNGARALETLDEELGTVIAEERLGEVKGIGKALVEKITTLHETGELEYYDKLKASVPATMLQMLEIPGLGPKKIKKMHDALGVESIDQLAAACREGKVAELDGFGEKTQEKILAGIANREAYAARHRWADAEAVAAPILAGLRELKAVEQAEAAGSLRRKRETVGDLDFLVAATEPGPIMEWFTTQDGVAEVTAKGETKSSVRLEGGMQADLRVVPPAQFFYALHHFTGSKEHNVRMRQRALERGLSLSEWGLFPEDTRGAKENAPKPSERQPEPIEGEQELFKKLDLAYIPPELREDRGEIEAAAKDALPVLVEPEDIRGVFHNHTTASDGRASLEEMVQAAQDLGFEYLGIADHSKSSFQANGLDEDRLAAQVEAIGKLNASGKFKTWVFTGSEVDILTDGRLDFSDEVLKTLDCVVASIHAGMTNDEAAMTKRLVKALENEHVTMLGHMTGRLLLRREGYPVDTAKVIDAALANGKIIELNANPWRLDMDWRLWHKGAERGLLCSINPDAHAPDQLGFYRNGVYAARKGWLEPKHILNTRPLAEVKAYLGVK</sequence>
<dbReference type="PANTHER" id="PTHR36928:SF1">
    <property type="entry name" value="PHOSPHATASE YCDX-RELATED"/>
    <property type="match status" value="1"/>
</dbReference>
<evidence type="ECO:0000256" key="1">
    <source>
        <dbReference type="ARBA" id="ARBA00001946"/>
    </source>
</evidence>
<dbReference type="InterPro" id="IPR037160">
    <property type="entry name" value="DNA_Pol_thumb_sf"/>
</dbReference>
<dbReference type="InterPro" id="IPR047967">
    <property type="entry name" value="PolX_PHP"/>
</dbReference>
<dbReference type="GO" id="GO:0042578">
    <property type="term" value="F:phosphoric ester hydrolase activity"/>
    <property type="evidence" value="ECO:0007669"/>
    <property type="project" value="TreeGrafter"/>
</dbReference>
<dbReference type="RefSeq" id="WP_185676556.1">
    <property type="nucleotide sequence ID" value="NZ_JACHVB010000044.1"/>
</dbReference>
<feature type="domain" description="DNA-directed DNA polymerase X" evidence="25">
    <location>
        <begin position="1"/>
        <end position="327"/>
    </location>
</feature>
<protein>
    <recommendedName>
        <fullName evidence="5">DNA polymerase beta</fullName>
        <ecNumber evidence="3">2.7.7.7</ecNumber>
        <ecNumber evidence="4">4.2.99.18</ecNumber>
    </recommendedName>
    <alternativeName>
        <fullName evidence="16">5'-deoxyribose-phosphate lyase</fullName>
    </alternativeName>
    <alternativeName>
        <fullName evidence="17">AP lyase</fullName>
    </alternativeName>
</protein>
<dbReference type="SUPFAM" id="SSF47802">
    <property type="entry name" value="DNA polymerase beta, N-terminal domain-like"/>
    <property type="match status" value="1"/>
</dbReference>
<keyword evidence="8" id="KW-0808">Transferase</keyword>
<comment type="subcellular location">
    <subcellularLocation>
        <location evidence="2">Cytoplasm</location>
    </subcellularLocation>
</comment>
<dbReference type="InterPro" id="IPR003141">
    <property type="entry name" value="Pol/His_phosphatase_N"/>
</dbReference>
<accession>A0A842HGE9</accession>
<organism evidence="26 27">
    <name type="scientific">Ruficoccus amylovorans</name>
    <dbReference type="NCBI Taxonomy" id="1804625"/>
    <lineage>
        <taxon>Bacteria</taxon>
        <taxon>Pseudomonadati</taxon>
        <taxon>Verrucomicrobiota</taxon>
        <taxon>Opitutia</taxon>
        <taxon>Puniceicoccales</taxon>
        <taxon>Cerasicoccaceae</taxon>
        <taxon>Ruficoccus</taxon>
    </lineage>
</organism>
<keyword evidence="26" id="KW-0540">Nuclease</keyword>
<dbReference type="InterPro" id="IPR016195">
    <property type="entry name" value="Pol/histidinol_Pase-like"/>
</dbReference>
<evidence type="ECO:0000256" key="17">
    <source>
        <dbReference type="ARBA" id="ARBA00035726"/>
    </source>
</evidence>
<dbReference type="SMART" id="SM00278">
    <property type="entry name" value="HhH1"/>
    <property type="match status" value="3"/>
</dbReference>
<name>A0A842HGE9_9BACT</name>
<feature type="domain" description="Polymerase/histidinol phosphatase N-terminal" evidence="24">
    <location>
        <begin position="351"/>
        <end position="431"/>
    </location>
</feature>
<keyword evidence="11" id="KW-0227">DNA damage</keyword>
<evidence type="ECO:0000256" key="13">
    <source>
        <dbReference type="ARBA" id="ARBA00022932"/>
    </source>
</evidence>
<evidence type="ECO:0000313" key="27">
    <source>
        <dbReference type="Proteomes" id="UP000546464"/>
    </source>
</evidence>
<dbReference type="Pfam" id="PF14520">
    <property type="entry name" value="HHH_5"/>
    <property type="match status" value="1"/>
</dbReference>
<dbReference type="InterPro" id="IPR027421">
    <property type="entry name" value="DNA_pol_lamdba_lyase_dom_sf"/>
</dbReference>
<keyword evidence="15" id="KW-0234">DNA repair</keyword>
<dbReference type="SUPFAM" id="SSF81301">
    <property type="entry name" value="Nucleotidyltransferase"/>
    <property type="match status" value="1"/>
</dbReference>
<keyword evidence="9" id="KW-0548">Nucleotidyltransferase</keyword>
<keyword evidence="7" id="KW-0237">DNA synthesis</keyword>
<gene>
    <name evidence="26" type="primary">polX</name>
    <name evidence="26" type="ORF">H5P28_15150</name>
</gene>
<comment type="cofactor">
    <cofactor evidence="1">
        <name>Mg(2+)</name>
        <dbReference type="ChEBI" id="CHEBI:18420"/>
    </cofactor>
</comment>
<dbReference type="GO" id="GO:0006281">
    <property type="term" value="P:DNA repair"/>
    <property type="evidence" value="ECO:0007669"/>
    <property type="project" value="UniProtKB-KW"/>
</dbReference>
<dbReference type="NCBIfam" id="NF006375">
    <property type="entry name" value="PRK08609.1"/>
    <property type="match status" value="1"/>
</dbReference>
<dbReference type="Gene3D" id="3.30.210.10">
    <property type="entry name" value="DNA polymerase, thumb domain"/>
    <property type="match status" value="1"/>
</dbReference>
<evidence type="ECO:0000256" key="14">
    <source>
        <dbReference type="ARBA" id="ARBA00023053"/>
    </source>
</evidence>
<dbReference type="InterPro" id="IPR004013">
    <property type="entry name" value="PHP_dom"/>
</dbReference>
<evidence type="ECO:0000256" key="22">
    <source>
        <dbReference type="SAM" id="MobiDB-lite"/>
    </source>
</evidence>
<feature type="compositionally biased region" description="Basic and acidic residues" evidence="22">
    <location>
        <begin position="286"/>
        <end position="304"/>
    </location>
</feature>
<dbReference type="GO" id="GO:0140078">
    <property type="term" value="F:class I DNA-(apurinic or apyrimidinic site) endonuclease activity"/>
    <property type="evidence" value="ECO:0007669"/>
    <property type="project" value="UniProtKB-EC"/>
</dbReference>
<dbReference type="AlphaFoldDB" id="A0A842HGE9"/>
<evidence type="ECO:0000256" key="19">
    <source>
        <dbReference type="ARBA" id="ARBA00044678"/>
    </source>
</evidence>
<evidence type="ECO:0000256" key="3">
    <source>
        <dbReference type="ARBA" id="ARBA00012417"/>
    </source>
</evidence>
<dbReference type="InterPro" id="IPR002008">
    <property type="entry name" value="DNA_pol_X_beta-like"/>
</dbReference>
<keyword evidence="6" id="KW-0488">Methylation</keyword>
<evidence type="ECO:0000256" key="8">
    <source>
        <dbReference type="ARBA" id="ARBA00022679"/>
    </source>
</evidence>
<dbReference type="InterPro" id="IPR043519">
    <property type="entry name" value="NT_sf"/>
</dbReference>
<proteinExistence type="predicted"/>
<keyword evidence="10" id="KW-0235">DNA replication</keyword>
<evidence type="ECO:0000256" key="9">
    <source>
        <dbReference type="ARBA" id="ARBA00022695"/>
    </source>
</evidence>
<dbReference type="InterPro" id="IPR050243">
    <property type="entry name" value="PHP_phosphatase"/>
</dbReference>
<keyword evidence="26" id="KW-0378">Hydrolase</keyword>
<dbReference type="EC" id="4.2.99.18" evidence="4"/>
<dbReference type="GO" id="GO:0008270">
    <property type="term" value="F:zinc ion binding"/>
    <property type="evidence" value="ECO:0007669"/>
    <property type="project" value="TreeGrafter"/>
</dbReference>
<dbReference type="EC" id="2.7.7.7" evidence="3"/>
<feature type="region of interest" description="Disordered" evidence="22">
    <location>
        <begin position="285"/>
        <end position="308"/>
    </location>
</feature>
<dbReference type="InterPro" id="IPR002054">
    <property type="entry name" value="DNA-dir_DNA_pol_X"/>
</dbReference>
<evidence type="ECO:0000256" key="12">
    <source>
        <dbReference type="ARBA" id="ARBA00022843"/>
    </source>
</evidence>
<dbReference type="GO" id="GO:0003887">
    <property type="term" value="F:DNA-directed DNA polymerase activity"/>
    <property type="evidence" value="ECO:0007669"/>
    <property type="project" value="UniProtKB-KW"/>
</dbReference>
<evidence type="ECO:0000259" key="24">
    <source>
        <dbReference type="SMART" id="SM00481"/>
    </source>
</evidence>
<comment type="function">
    <text evidence="20">Repair polymerase that plays a key role in base-excision repair. During this process, the damaged base is excised by specific DNA glycosylases, the DNA backbone is nicked at the abasic site by an apurinic/apyrimidic (AP) endonuclease, and POLB removes 5'-deoxyribose-phosphate from the preincised AP site acting as a 5'-deoxyribose-phosphate lyase (5'-dRP lyase); through its DNA polymerase activity, it adds one nucleotide to the 3' end of the arising single-nucleotide gap. Conducts 'gap-filling' DNA synthesis in a stepwise distributive fashion rather than in a processive fashion as for other DNA polymerases. It is also able to cleave sugar-phosphate bonds 3' to an intact AP site, acting as an AP lyase.</text>
</comment>
<dbReference type="GO" id="GO:0005829">
    <property type="term" value="C:cytosol"/>
    <property type="evidence" value="ECO:0007669"/>
    <property type="project" value="TreeGrafter"/>
</dbReference>
<evidence type="ECO:0000256" key="5">
    <source>
        <dbReference type="ARBA" id="ARBA00020020"/>
    </source>
</evidence>
<dbReference type="InterPro" id="IPR003583">
    <property type="entry name" value="Hlx-hairpin-Hlx_DNA-bd_motif"/>
</dbReference>
<reference evidence="26 27" key="1">
    <citation type="submission" date="2020-07" db="EMBL/GenBank/DDBJ databases">
        <authorList>
            <person name="Feng X."/>
        </authorList>
    </citation>
    <scope>NUCLEOTIDE SEQUENCE [LARGE SCALE GENOMIC DNA]</scope>
    <source>
        <strain evidence="26 27">JCM31066</strain>
    </source>
</reference>
<dbReference type="Pfam" id="PF14791">
    <property type="entry name" value="DNA_pol_B_thumb"/>
    <property type="match status" value="1"/>
</dbReference>
<dbReference type="Pfam" id="PF02811">
    <property type="entry name" value="PHP"/>
    <property type="match status" value="1"/>
</dbReference>
<dbReference type="PANTHER" id="PTHR36928">
    <property type="entry name" value="PHOSPHATASE YCDX-RELATED"/>
    <property type="match status" value="1"/>
</dbReference>
<dbReference type="PRINTS" id="PR00870">
    <property type="entry name" value="DNAPOLXBETA"/>
</dbReference>
<evidence type="ECO:0000256" key="18">
    <source>
        <dbReference type="ARBA" id="ARBA00044632"/>
    </source>
</evidence>
<dbReference type="Gene3D" id="1.10.150.20">
    <property type="entry name" value="5' to 3' exonuclease, C-terminal subdomain"/>
    <property type="match status" value="1"/>
</dbReference>
<evidence type="ECO:0000256" key="15">
    <source>
        <dbReference type="ARBA" id="ARBA00023204"/>
    </source>
</evidence>
<evidence type="ECO:0000256" key="2">
    <source>
        <dbReference type="ARBA" id="ARBA00004496"/>
    </source>
</evidence>
<dbReference type="CDD" id="cd07436">
    <property type="entry name" value="PHP_PolX"/>
    <property type="match status" value="1"/>
</dbReference>
<dbReference type="Gene3D" id="3.30.460.10">
    <property type="entry name" value="Beta Polymerase, domain 2"/>
    <property type="match status" value="1"/>
</dbReference>
<feature type="domain" description="Helix-hairpin-helix DNA-binding motif class 1" evidence="23">
    <location>
        <begin position="51"/>
        <end position="70"/>
    </location>
</feature>
<dbReference type="InterPro" id="IPR029398">
    <property type="entry name" value="PolB_thumb"/>
</dbReference>
<dbReference type="SUPFAM" id="SSF89550">
    <property type="entry name" value="PHP domain-like"/>
    <property type="match status" value="1"/>
</dbReference>
<comment type="catalytic activity">
    <reaction evidence="19">
        <text>a 5'-end 2'-deoxyribose-2'-deoxyribonucleotide-DNA = (2E,4S)-4-hydroxypenten-2-al-5-phosphate + a 5'-end 5'-phospho-2'-deoxyribonucleoside-DNA + H(+)</text>
        <dbReference type="Rhea" id="RHEA:76255"/>
        <dbReference type="Rhea" id="RHEA-COMP:13180"/>
        <dbReference type="Rhea" id="RHEA-COMP:18657"/>
        <dbReference type="ChEBI" id="CHEBI:15378"/>
        <dbReference type="ChEBI" id="CHEBI:136412"/>
        <dbReference type="ChEBI" id="CHEBI:195194"/>
        <dbReference type="ChEBI" id="CHEBI:195195"/>
    </reaction>
</comment>
<keyword evidence="14" id="KW-0915">Sodium</keyword>
<keyword evidence="27" id="KW-1185">Reference proteome</keyword>
<evidence type="ECO:0000256" key="10">
    <source>
        <dbReference type="ARBA" id="ARBA00022705"/>
    </source>
</evidence>
<dbReference type="Proteomes" id="UP000546464">
    <property type="component" value="Unassembled WGS sequence"/>
</dbReference>
<dbReference type="SMART" id="SM00483">
    <property type="entry name" value="POLXc"/>
    <property type="match status" value="1"/>
</dbReference>
<evidence type="ECO:0000313" key="26">
    <source>
        <dbReference type="EMBL" id="MBC2595603.1"/>
    </source>
</evidence>
<comment type="catalytic activity">
    <reaction evidence="18">
        <text>2'-deoxyribonucleotide-(2'-deoxyribose 5'-phosphate)-2'-deoxyribonucleotide-DNA = a 3'-end 2'-deoxyribonucleotide-(2,3-dehydro-2,3-deoxyribose 5'-phosphate)-DNA + a 5'-end 5'-phospho-2'-deoxyribonucleoside-DNA + H(+)</text>
        <dbReference type="Rhea" id="RHEA:66592"/>
        <dbReference type="Rhea" id="RHEA-COMP:13180"/>
        <dbReference type="Rhea" id="RHEA-COMP:16897"/>
        <dbReference type="Rhea" id="RHEA-COMP:17067"/>
        <dbReference type="ChEBI" id="CHEBI:15378"/>
        <dbReference type="ChEBI" id="CHEBI:136412"/>
        <dbReference type="ChEBI" id="CHEBI:157695"/>
        <dbReference type="ChEBI" id="CHEBI:167181"/>
        <dbReference type="EC" id="4.2.99.18"/>
    </reaction>
</comment>
<evidence type="ECO:0000256" key="21">
    <source>
        <dbReference type="ARBA" id="ARBA00049244"/>
    </source>
</evidence>
<dbReference type="GO" id="GO:0004527">
    <property type="term" value="F:exonuclease activity"/>
    <property type="evidence" value="ECO:0007669"/>
    <property type="project" value="UniProtKB-KW"/>
</dbReference>
<dbReference type="FunFam" id="3.20.20.140:FF:000047">
    <property type="entry name" value="PHP domain-containing protein"/>
    <property type="match status" value="1"/>
</dbReference>